<dbReference type="Proteomes" id="UP000324797">
    <property type="component" value="Unassembled WGS sequence"/>
</dbReference>
<dbReference type="EMBL" id="VSTH01000018">
    <property type="protein sequence ID" value="TYO67398.1"/>
    <property type="molecule type" value="Genomic_DNA"/>
</dbReference>
<proteinExistence type="predicted"/>
<keyword evidence="3" id="KW-1185">Reference proteome</keyword>
<keyword evidence="1" id="KW-0812">Transmembrane</keyword>
<comment type="caution">
    <text evidence="2">The sequence shown here is derived from an EMBL/GenBank/DDBJ whole genome shotgun (WGS) entry which is preliminary data.</text>
</comment>
<keyword evidence="1" id="KW-0472">Membrane</keyword>
<evidence type="ECO:0000313" key="2">
    <source>
        <dbReference type="EMBL" id="TYO67398.1"/>
    </source>
</evidence>
<dbReference type="AlphaFoldDB" id="A0A5S4YTE7"/>
<protein>
    <submittedName>
        <fullName evidence="2">Uncharacterized protein</fullName>
    </submittedName>
</protein>
<sequence>MDFTAVFLYIKEAISKRLAGHSIDLTGTLKTGLVRGAIAAALALVLFAGYTFIRGGVQFKPGYMPQCESPFTRDLLTKVVNESIAGQQGVKLLQVDEVADFAVRAPATSGDPHAEFRNCSAFVRTNAGRAILFFQLTWGSFKKDEVWLEITQSSL</sequence>
<organism evidence="2 3">
    <name type="scientific">Bradyrhizobium hipponense</name>
    <dbReference type="NCBI Taxonomy" id="2605638"/>
    <lineage>
        <taxon>Bacteria</taxon>
        <taxon>Pseudomonadati</taxon>
        <taxon>Pseudomonadota</taxon>
        <taxon>Alphaproteobacteria</taxon>
        <taxon>Hyphomicrobiales</taxon>
        <taxon>Nitrobacteraceae</taxon>
        <taxon>Bradyrhizobium</taxon>
    </lineage>
</organism>
<feature type="transmembrane region" description="Helical" evidence="1">
    <location>
        <begin position="33"/>
        <end position="53"/>
    </location>
</feature>
<reference evidence="2 3" key="1">
    <citation type="submission" date="2019-08" db="EMBL/GenBank/DDBJ databases">
        <title>Bradyrhizobium hipponensis sp. nov., a rhizobium isolated from a Lupinus angustifolius root nodule in Tunisia.</title>
        <authorList>
            <person name="Off K."/>
            <person name="Rejili M."/>
            <person name="Mars M."/>
            <person name="Brachmann A."/>
            <person name="Marin M."/>
        </authorList>
    </citation>
    <scope>NUCLEOTIDE SEQUENCE [LARGE SCALE GENOMIC DNA]</scope>
    <source>
        <strain evidence="3">aSej3</strain>
    </source>
</reference>
<gene>
    <name evidence="2" type="ORF">FXV83_05300</name>
</gene>
<accession>A0A5S4YTE7</accession>
<evidence type="ECO:0000256" key="1">
    <source>
        <dbReference type="SAM" id="Phobius"/>
    </source>
</evidence>
<keyword evidence="1" id="KW-1133">Transmembrane helix</keyword>
<evidence type="ECO:0000313" key="3">
    <source>
        <dbReference type="Proteomes" id="UP000324797"/>
    </source>
</evidence>
<name>A0A5S4YTE7_9BRAD</name>
<dbReference type="RefSeq" id="WP_148738155.1">
    <property type="nucleotide sequence ID" value="NZ_VSTH01000018.1"/>
</dbReference>